<dbReference type="AlphaFoldDB" id="A0A318FGG1"/>
<evidence type="ECO:0000313" key="2">
    <source>
        <dbReference type="EMBL" id="PXW42095.1"/>
    </source>
</evidence>
<feature type="transmembrane region" description="Helical" evidence="1">
    <location>
        <begin position="9"/>
        <end position="32"/>
    </location>
</feature>
<accession>A0A318FGG1</accession>
<dbReference type="Proteomes" id="UP000247485">
    <property type="component" value="Unassembled WGS sequence"/>
</dbReference>
<keyword evidence="1" id="KW-0812">Transmembrane</keyword>
<evidence type="ECO:0000256" key="1">
    <source>
        <dbReference type="SAM" id="Phobius"/>
    </source>
</evidence>
<evidence type="ECO:0008006" key="4">
    <source>
        <dbReference type="Google" id="ProtNLM"/>
    </source>
</evidence>
<comment type="caution">
    <text evidence="2">The sequence shown here is derived from an EMBL/GenBank/DDBJ whole genome shotgun (WGS) entry which is preliminary data.</text>
</comment>
<evidence type="ECO:0000313" key="3">
    <source>
        <dbReference type="Proteomes" id="UP000247485"/>
    </source>
</evidence>
<dbReference type="EMBL" id="QJJG01000014">
    <property type="protein sequence ID" value="PXW42095.1"/>
    <property type="molecule type" value="Genomic_DNA"/>
</dbReference>
<sequence length="241" mass="27946">MVLKIYNHIILVVSIILLLFCCLIIAYAVGFSSILYEMKNFPDWLSSVSTFGTLVVAYSAYKKAPEWISQRMHEDAFSLAKKIILDDYPSLKEKIDNAGNQVSYNVIYFDLLDDDCVVSISVDDCDKALSVFYDVQNSPTTIKSNLENLSKLGWNVDRDILIINDEINACYREMQHTYLLAFAGIKRMISTKNINEKRRCATRISGLFEQFESNKNKFDLLYERVRLKHRRVPDYFDVEKK</sequence>
<keyword evidence="1" id="KW-0472">Membrane</keyword>
<reference evidence="2 3" key="1">
    <citation type="submission" date="2018-05" db="EMBL/GenBank/DDBJ databases">
        <title>Freshwater and sediment microbial communities from various areas in North America, analyzing microbe dynamics in response to fracking.</title>
        <authorList>
            <person name="Lamendella R."/>
        </authorList>
    </citation>
    <scope>NUCLEOTIDE SEQUENCE [LARGE SCALE GENOMIC DNA]</scope>
    <source>
        <strain evidence="2 3">67</strain>
    </source>
</reference>
<gene>
    <name evidence="2" type="ORF">DET57_11487</name>
</gene>
<name>A0A318FGG1_KLEOX</name>
<keyword evidence="1" id="KW-1133">Transmembrane helix</keyword>
<organism evidence="2 3">
    <name type="scientific">Klebsiella oxytoca</name>
    <dbReference type="NCBI Taxonomy" id="571"/>
    <lineage>
        <taxon>Bacteria</taxon>
        <taxon>Pseudomonadati</taxon>
        <taxon>Pseudomonadota</taxon>
        <taxon>Gammaproteobacteria</taxon>
        <taxon>Enterobacterales</taxon>
        <taxon>Enterobacteriaceae</taxon>
        <taxon>Klebsiella/Raoultella group</taxon>
        <taxon>Klebsiella</taxon>
    </lineage>
</organism>
<feature type="transmembrane region" description="Helical" evidence="1">
    <location>
        <begin position="44"/>
        <end position="61"/>
    </location>
</feature>
<protein>
    <recommendedName>
        <fullName evidence="4">DUF4760 domain-containing protein</fullName>
    </recommendedName>
</protein>
<proteinExistence type="predicted"/>